<accession>A0A6N6VP74</accession>
<dbReference type="EMBL" id="WFLM01000009">
    <property type="protein sequence ID" value="KAB8035802.1"/>
    <property type="molecule type" value="Genomic_DNA"/>
</dbReference>
<keyword evidence="2" id="KW-1185">Reference proteome</keyword>
<reference evidence="1 2" key="1">
    <citation type="submission" date="2019-10" db="EMBL/GenBank/DDBJ databases">
        <title>New species of Slilvanegrellaceae.</title>
        <authorList>
            <person name="Pitt A."/>
            <person name="Hahn M.W."/>
        </authorList>
    </citation>
    <scope>NUCLEOTIDE SEQUENCE [LARGE SCALE GENOMIC DNA]</scope>
    <source>
        <strain evidence="1 2">SP-Ram-0.45-NSY-1</strain>
    </source>
</reference>
<organism evidence="1 2">
    <name type="scientific">Silvanigrella paludirubra</name>
    <dbReference type="NCBI Taxonomy" id="2499159"/>
    <lineage>
        <taxon>Bacteria</taxon>
        <taxon>Pseudomonadati</taxon>
        <taxon>Bdellovibrionota</taxon>
        <taxon>Oligoflexia</taxon>
        <taxon>Silvanigrellales</taxon>
        <taxon>Silvanigrellaceae</taxon>
        <taxon>Silvanigrella</taxon>
    </lineage>
</organism>
<dbReference type="RefSeq" id="WP_153421827.1">
    <property type="nucleotide sequence ID" value="NZ_WFLM01000009.1"/>
</dbReference>
<comment type="caution">
    <text evidence="1">The sequence shown here is derived from an EMBL/GenBank/DDBJ whole genome shotgun (WGS) entry which is preliminary data.</text>
</comment>
<gene>
    <name evidence="1" type="ORF">GCL60_16365</name>
</gene>
<evidence type="ECO:0000313" key="2">
    <source>
        <dbReference type="Proteomes" id="UP000437748"/>
    </source>
</evidence>
<sequence length="125" mass="14860">MKAYINKNTHYKCDYDLKYPWPDHTVLKPMYDTDENNNKINFCFDLYIKKPETIIFTEGESFEQCEDFAWNKYNDFINCSLHDYELINKNLFPTSSWVFVCNKCGHMNLGDKALLIKNKLADTAF</sequence>
<proteinExistence type="predicted"/>
<name>A0A6N6VP74_9BACT</name>
<evidence type="ECO:0000313" key="1">
    <source>
        <dbReference type="EMBL" id="KAB8035802.1"/>
    </source>
</evidence>
<dbReference type="Proteomes" id="UP000437748">
    <property type="component" value="Unassembled WGS sequence"/>
</dbReference>
<protein>
    <submittedName>
        <fullName evidence="1">Uncharacterized protein</fullName>
    </submittedName>
</protein>
<dbReference type="AlphaFoldDB" id="A0A6N6VP74"/>